<evidence type="ECO:0000313" key="3">
    <source>
        <dbReference type="EMBL" id="KAB5550668.1"/>
    </source>
</evidence>
<comment type="caution">
    <text evidence="3">The sequence shown here is derived from an EMBL/GenBank/DDBJ whole genome shotgun (WGS) entry which is preliminary data.</text>
</comment>
<proteinExistence type="predicted"/>
<feature type="compositionally biased region" description="Basic and acidic residues" evidence="1">
    <location>
        <begin position="73"/>
        <end position="82"/>
    </location>
</feature>
<feature type="compositionally biased region" description="Low complexity" evidence="1">
    <location>
        <begin position="244"/>
        <end position="264"/>
    </location>
</feature>
<feature type="region of interest" description="Disordered" evidence="1">
    <location>
        <begin position="62"/>
        <end position="271"/>
    </location>
</feature>
<dbReference type="Gene3D" id="1.20.1270.290">
    <property type="match status" value="1"/>
</dbReference>
<evidence type="ECO:0000256" key="1">
    <source>
        <dbReference type="SAM" id="MobiDB-lite"/>
    </source>
</evidence>
<reference evidence="3 4" key="1">
    <citation type="submission" date="2019-06" db="EMBL/GenBank/DDBJ databases">
        <title>A chromosome-scale genome assembly of the striped catfish, Pangasianodon hypophthalmus.</title>
        <authorList>
            <person name="Wen M."/>
            <person name="Zahm M."/>
            <person name="Roques C."/>
            <person name="Cabau C."/>
            <person name="Klopp C."/>
            <person name="Donnadieu C."/>
            <person name="Jouanno E."/>
            <person name="Avarre J.-C."/>
            <person name="Campet M."/>
            <person name="Ha T.T.T."/>
            <person name="Dugue R."/>
            <person name="Lampietro C."/>
            <person name="Louis A."/>
            <person name="Herpin A."/>
            <person name="Echchiki A."/>
            <person name="Berthelot C."/>
            <person name="Parey E."/>
            <person name="Roest-Crollius H."/>
            <person name="Braasch I."/>
            <person name="Postlethwait J."/>
            <person name="Bobe J."/>
            <person name="Montfort J."/>
            <person name="Bouchez O."/>
            <person name="Begum T."/>
            <person name="Schartl M."/>
            <person name="Guiguen Y."/>
        </authorList>
    </citation>
    <scope>NUCLEOTIDE SEQUENCE [LARGE SCALE GENOMIC DNA]</scope>
    <source>
        <strain evidence="3 4">Indonesia</strain>
        <tissue evidence="3">Blood</tissue>
    </source>
</reference>
<feature type="compositionally biased region" description="Low complexity" evidence="1">
    <location>
        <begin position="164"/>
        <end position="174"/>
    </location>
</feature>
<feature type="compositionally biased region" description="Low complexity" evidence="1">
    <location>
        <begin position="119"/>
        <end position="131"/>
    </location>
</feature>
<keyword evidence="4" id="KW-1185">Reference proteome</keyword>
<dbReference type="InterPro" id="IPR040930">
    <property type="entry name" value="AF-9_AHD"/>
</dbReference>
<dbReference type="GO" id="GO:0008023">
    <property type="term" value="C:transcription elongation factor complex"/>
    <property type="evidence" value="ECO:0007669"/>
    <property type="project" value="TreeGrafter"/>
</dbReference>
<feature type="compositionally biased region" description="Basic and acidic residues" evidence="1">
    <location>
        <begin position="132"/>
        <end position="162"/>
    </location>
</feature>
<name>A0A5N5M6R6_PANHP</name>
<evidence type="ECO:0000313" key="4">
    <source>
        <dbReference type="Proteomes" id="UP000327468"/>
    </source>
</evidence>
<feature type="compositionally biased region" description="Low complexity" evidence="1">
    <location>
        <begin position="188"/>
        <end position="205"/>
    </location>
</feature>
<dbReference type="Pfam" id="PF17793">
    <property type="entry name" value="AHD"/>
    <property type="match status" value="1"/>
</dbReference>
<accession>A0A5N5M6R6</accession>
<gene>
    <name evidence="3" type="ORF">PHYPO_G00056510</name>
</gene>
<dbReference type="PANTHER" id="PTHR47827">
    <property type="entry name" value="AHD DOMAIN-CONTAINING PROTEIN"/>
    <property type="match status" value="1"/>
</dbReference>
<organism evidence="3 4">
    <name type="scientific">Pangasianodon hypophthalmus</name>
    <name type="common">Striped catfish</name>
    <name type="synonym">Helicophagus hypophthalmus</name>
    <dbReference type="NCBI Taxonomy" id="310915"/>
    <lineage>
        <taxon>Eukaryota</taxon>
        <taxon>Metazoa</taxon>
        <taxon>Chordata</taxon>
        <taxon>Craniata</taxon>
        <taxon>Vertebrata</taxon>
        <taxon>Euteleostomi</taxon>
        <taxon>Actinopterygii</taxon>
        <taxon>Neopterygii</taxon>
        <taxon>Teleostei</taxon>
        <taxon>Ostariophysi</taxon>
        <taxon>Siluriformes</taxon>
        <taxon>Pangasiidae</taxon>
        <taxon>Pangasianodon</taxon>
    </lineage>
</organism>
<feature type="compositionally biased region" description="Basic and acidic residues" evidence="1">
    <location>
        <begin position="224"/>
        <end position="234"/>
    </location>
</feature>
<dbReference type="Proteomes" id="UP000327468">
    <property type="component" value="Chromosome 14"/>
</dbReference>
<protein>
    <recommendedName>
        <fullName evidence="2">AF-9 ANC1 homology domain-containing protein</fullName>
    </recommendedName>
</protein>
<feature type="domain" description="AF-9 ANC1 homology" evidence="2">
    <location>
        <begin position="367"/>
        <end position="427"/>
    </location>
</feature>
<sequence length="431" mass="48331">MESNPPVSHLRYEKLTFNNKKHKFHHKVVKTGGVMVVPEGTEMMPRAGVDYSMLSTTALSAVSDHKKIKSHQAMKEPNKDRAGGVGKGHKHYKPNREHREHKNSESKTTSREREHDGGKSTLELSSSSSSRKSTENRGKDEGKNMAKVAFKEPKNTTRESKRPSSTTKSSNLSTKKLKSLKGCKEGGSITISSRISSTSAAPPSTYLEKKGTKEKGHWVKRRHETLVVKRRTDSDCNSEDETLSRSVQSVQSTSSSSCSTSGSDSEFEPLQMQSQGPLHAMVEHLPSERSDDDRSSEVETGMKATPTVQDSCLFMDSDSDDVEESHPHSQEVLSPIPKLNTKNLKMLEKKNPDSCKREKVLKGDKAYTEELVDLHRRLMALRERNVLQQIVNLIEKTGHFNVTKTTFDFDLFSLDESTVRKLQSYLQAKRT</sequence>
<dbReference type="GO" id="GO:0045893">
    <property type="term" value="P:positive regulation of DNA-templated transcription"/>
    <property type="evidence" value="ECO:0007669"/>
    <property type="project" value="TreeGrafter"/>
</dbReference>
<dbReference type="GO" id="GO:0003682">
    <property type="term" value="F:chromatin binding"/>
    <property type="evidence" value="ECO:0007669"/>
    <property type="project" value="TreeGrafter"/>
</dbReference>
<feature type="compositionally biased region" description="Basic and acidic residues" evidence="1">
    <location>
        <begin position="207"/>
        <end position="217"/>
    </location>
</feature>
<dbReference type="InterPro" id="IPR052790">
    <property type="entry name" value="YEATS_domain"/>
</dbReference>
<dbReference type="PANTHER" id="PTHR47827:SF4">
    <property type="entry name" value="PROTEIN ENL"/>
    <property type="match status" value="1"/>
</dbReference>
<dbReference type="EMBL" id="VFJC01000015">
    <property type="protein sequence ID" value="KAB5550668.1"/>
    <property type="molecule type" value="Genomic_DNA"/>
</dbReference>
<feature type="compositionally biased region" description="Basic and acidic residues" evidence="1">
    <location>
        <begin position="94"/>
        <end position="118"/>
    </location>
</feature>
<evidence type="ECO:0000259" key="2">
    <source>
        <dbReference type="Pfam" id="PF17793"/>
    </source>
</evidence>
<dbReference type="AlphaFoldDB" id="A0A5N5M6R6"/>